<proteinExistence type="inferred from homology"/>
<dbReference type="InterPro" id="IPR020569">
    <property type="entry name" value="UPF0029_Impact_CS"/>
</dbReference>
<evidence type="ECO:0000313" key="3">
    <source>
        <dbReference type="EMBL" id="CAD8883150.1"/>
    </source>
</evidence>
<dbReference type="AlphaFoldDB" id="A0A7S1BCZ2"/>
<dbReference type="PANTHER" id="PTHR16301">
    <property type="entry name" value="IMPACT-RELATED"/>
    <property type="match status" value="1"/>
</dbReference>
<dbReference type="GO" id="GO:0005737">
    <property type="term" value="C:cytoplasm"/>
    <property type="evidence" value="ECO:0007669"/>
    <property type="project" value="TreeGrafter"/>
</dbReference>
<gene>
    <name evidence="3" type="ORF">CHYS00102_LOCUS10345</name>
</gene>
<dbReference type="PROSITE" id="PS00910">
    <property type="entry name" value="UPF0029"/>
    <property type="match status" value="1"/>
</dbReference>
<dbReference type="Pfam" id="PF01205">
    <property type="entry name" value="Impact_N"/>
    <property type="match status" value="1"/>
</dbReference>
<evidence type="ECO:0000259" key="2">
    <source>
        <dbReference type="Pfam" id="PF01205"/>
    </source>
</evidence>
<name>A0A7S1BCZ2_9STRA</name>
<dbReference type="Gene3D" id="3.30.230.30">
    <property type="entry name" value="Impact, N-terminal domain"/>
    <property type="match status" value="1"/>
</dbReference>
<dbReference type="PANTHER" id="PTHR16301:SF20">
    <property type="entry name" value="IMPACT FAMILY MEMBER YIGZ"/>
    <property type="match status" value="1"/>
</dbReference>
<dbReference type="InterPro" id="IPR036956">
    <property type="entry name" value="Impact_N_sf"/>
</dbReference>
<sequence>MKASAAVSTSCSYLAFQALSAIALTPRSVQTARTSLNIMNSFHTSRNTIFKNMCIISSLNDVSRRRSGHTALFFLRQNCEIRTNRCKSTTVFSNAVRTLNHGLGDENTQILSSDIPVVYEAELIVKKSQFIGYASHCSSWPDAQRFLSNIKSLHPKARHLCYGFIGGGGGVSTMTERCSDDGEPTGTAGLPILGALKGEHLSDTACIVVRYFGGIKLGAGGLIRAYGGAAREVLKSSPTFLLVPKQSIRLLAPPSSIGSLYEVVNRFGGITSGDSYDNNGHLEITVTCKMEEIRSFKETLNDCTRGEIVFRDGEEDLN</sequence>
<organism evidence="3">
    <name type="scientific">Corethron hystrix</name>
    <dbReference type="NCBI Taxonomy" id="216773"/>
    <lineage>
        <taxon>Eukaryota</taxon>
        <taxon>Sar</taxon>
        <taxon>Stramenopiles</taxon>
        <taxon>Ochrophyta</taxon>
        <taxon>Bacillariophyta</taxon>
        <taxon>Coscinodiscophyceae</taxon>
        <taxon>Corethrophycidae</taxon>
        <taxon>Corethrales</taxon>
        <taxon>Corethraceae</taxon>
        <taxon>Corethron</taxon>
    </lineage>
</organism>
<dbReference type="InterPro" id="IPR001498">
    <property type="entry name" value="Impact_N"/>
</dbReference>
<dbReference type="InterPro" id="IPR023582">
    <property type="entry name" value="Impact"/>
</dbReference>
<dbReference type="InterPro" id="IPR020568">
    <property type="entry name" value="Ribosomal_Su5_D2-typ_SF"/>
</dbReference>
<dbReference type="EMBL" id="HBFR01014174">
    <property type="protein sequence ID" value="CAD8883150.1"/>
    <property type="molecule type" value="Transcribed_RNA"/>
</dbReference>
<reference evidence="3" key="1">
    <citation type="submission" date="2021-01" db="EMBL/GenBank/DDBJ databases">
        <authorList>
            <person name="Corre E."/>
            <person name="Pelletier E."/>
            <person name="Niang G."/>
            <person name="Scheremetjew M."/>
            <person name="Finn R."/>
            <person name="Kale V."/>
            <person name="Holt S."/>
            <person name="Cochrane G."/>
            <person name="Meng A."/>
            <person name="Brown T."/>
            <person name="Cohen L."/>
        </authorList>
    </citation>
    <scope>NUCLEOTIDE SEQUENCE</scope>
    <source>
        <strain evidence="3">308</strain>
    </source>
</reference>
<evidence type="ECO:0000256" key="1">
    <source>
        <dbReference type="ARBA" id="ARBA00007665"/>
    </source>
</evidence>
<feature type="domain" description="Impact N-terminal" evidence="2">
    <location>
        <begin position="126"/>
        <end position="234"/>
    </location>
</feature>
<dbReference type="GO" id="GO:0006446">
    <property type="term" value="P:regulation of translational initiation"/>
    <property type="evidence" value="ECO:0007669"/>
    <property type="project" value="TreeGrafter"/>
</dbReference>
<accession>A0A7S1BCZ2</accession>
<protein>
    <recommendedName>
        <fullName evidence="2">Impact N-terminal domain-containing protein</fullName>
    </recommendedName>
</protein>
<dbReference type="SUPFAM" id="SSF54211">
    <property type="entry name" value="Ribosomal protein S5 domain 2-like"/>
    <property type="match status" value="1"/>
</dbReference>
<comment type="similarity">
    <text evidence="1">Belongs to the IMPACT family.</text>
</comment>